<dbReference type="AlphaFoldDB" id="A0A6C0D6B7"/>
<dbReference type="Pfam" id="PF04451">
    <property type="entry name" value="Capsid_NCLDV"/>
    <property type="match status" value="1"/>
</dbReference>
<dbReference type="SUPFAM" id="SSF49749">
    <property type="entry name" value="Group II dsDNA viruses VP"/>
    <property type="match status" value="2"/>
</dbReference>
<evidence type="ECO:0000259" key="1">
    <source>
        <dbReference type="Pfam" id="PF04451"/>
    </source>
</evidence>
<organism evidence="3">
    <name type="scientific">viral metagenome</name>
    <dbReference type="NCBI Taxonomy" id="1070528"/>
    <lineage>
        <taxon>unclassified sequences</taxon>
        <taxon>metagenomes</taxon>
        <taxon>organismal metagenomes</taxon>
    </lineage>
</organism>
<accession>A0A6C0D6B7</accession>
<feature type="domain" description="Major capsid protein C-terminal" evidence="1">
    <location>
        <begin position="233"/>
        <end position="416"/>
    </location>
</feature>
<reference evidence="3" key="1">
    <citation type="journal article" date="2020" name="Nature">
        <title>Giant virus diversity and host interactions through global metagenomics.</title>
        <authorList>
            <person name="Schulz F."/>
            <person name="Roux S."/>
            <person name="Paez-Espino D."/>
            <person name="Jungbluth S."/>
            <person name="Walsh D.A."/>
            <person name="Denef V.J."/>
            <person name="McMahon K.D."/>
            <person name="Konstantinidis K.T."/>
            <person name="Eloe-Fadrosh E.A."/>
            <person name="Kyrpides N.C."/>
            <person name="Woyke T."/>
        </authorList>
    </citation>
    <scope>NUCLEOTIDE SEQUENCE</scope>
    <source>
        <strain evidence="3">GVMAG-M-3300023174-129</strain>
    </source>
</reference>
<name>A0A6C0D6B7_9ZZZZ</name>
<feature type="domain" description="Major capsid protein N-terminal" evidence="2">
    <location>
        <begin position="27"/>
        <end position="230"/>
    </location>
</feature>
<dbReference type="InterPro" id="IPR007542">
    <property type="entry name" value="MCP_C"/>
</dbReference>
<dbReference type="Pfam" id="PF16903">
    <property type="entry name" value="Capsid_N"/>
    <property type="match status" value="1"/>
</dbReference>
<sequence length="421" mass="48175">MTGNGGLLQLVAMGKQDIFLTGNPQITWFKMVYRRYTNFAIESQAMFFDGDPDFGKRLSCLVPRRGDLLGPLVLEVTLPAITLTDGTPVSYVNSIAHALIDEITLEIGEQEIDTQTGEWMEIWSNMTTTSMQRDAFNNMIGKVDDFIPPTNFGPLKLYIPLRFWFCKNPGQYLPLLALQYHPIRINLKLKRLQDLFSTPSLGNSTLCNTLSINPVKITDLRLFGDYVYLDVEERRRFVSNTHEYLIEQVQYTPIISIPVGATSSTVRLEFNHPIRELLWYIKRSQMDTYHEYFNYSSTSILETGARKDLMEDAIIQLDGHDRFDRRDAGYFRLVQPYYHHTTVPSNLFIYNYCFAFRPEELQPSGSLNASRIDNFVLQMNLVPDSTTGNPPARGNAVTRVYATNHNVLRVINGFGGLLFTI</sequence>
<proteinExistence type="predicted"/>
<dbReference type="GO" id="GO:0005198">
    <property type="term" value="F:structural molecule activity"/>
    <property type="evidence" value="ECO:0007669"/>
    <property type="project" value="InterPro"/>
</dbReference>
<evidence type="ECO:0000313" key="3">
    <source>
        <dbReference type="EMBL" id="QHT12057.1"/>
    </source>
</evidence>
<evidence type="ECO:0000259" key="2">
    <source>
        <dbReference type="Pfam" id="PF16903"/>
    </source>
</evidence>
<dbReference type="EMBL" id="MN739541">
    <property type="protein sequence ID" value="QHT12057.1"/>
    <property type="molecule type" value="Genomic_DNA"/>
</dbReference>
<dbReference type="Gene3D" id="2.70.9.10">
    <property type="entry name" value="Adenovirus Type 2 Hexon, domain 4"/>
    <property type="match status" value="1"/>
</dbReference>
<dbReference type="InterPro" id="IPR031654">
    <property type="entry name" value="Capsid_N"/>
</dbReference>
<dbReference type="Gene3D" id="2.70.9.20">
    <property type="entry name" value="Major capsid protein Vp54"/>
    <property type="match status" value="1"/>
</dbReference>
<evidence type="ECO:0008006" key="4">
    <source>
        <dbReference type="Google" id="ProtNLM"/>
    </source>
</evidence>
<dbReference type="InterPro" id="IPR038519">
    <property type="entry name" value="MCP_C_sf"/>
</dbReference>
<protein>
    <recommendedName>
        <fullName evidence="4">Major capsid protein N-terminal domain-containing protein</fullName>
    </recommendedName>
</protein>
<dbReference type="InterPro" id="IPR016112">
    <property type="entry name" value="VP_dsDNA_II"/>
</dbReference>